<proteinExistence type="predicted"/>
<keyword evidence="4" id="KW-1185">Reference proteome</keyword>
<dbReference type="AlphaFoldDB" id="A0A516GXI7"/>
<feature type="domain" description="Fumarylacetoacetase-like C-terminal" evidence="2">
    <location>
        <begin position="67"/>
        <end position="256"/>
    </location>
</feature>
<gene>
    <name evidence="3" type="ORF">FNB15_01605</name>
</gene>
<reference evidence="3 4" key="1">
    <citation type="submission" date="2019-07" db="EMBL/GenBank/DDBJ databases">
        <title>Genome sequencing for Ferrovibrio sp. K5.</title>
        <authorList>
            <person name="Park S.-J."/>
        </authorList>
    </citation>
    <scope>NUCLEOTIDE SEQUENCE [LARGE SCALE GENOMIC DNA]</scope>
    <source>
        <strain evidence="3 4">K5</strain>
    </source>
</reference>
<dbReference type="PANTHER" id="PTHR30143:SF0">
    <property type="entry name" value="2-KETO-4-PENTENOATE HYDRATASE"/>
    <property type="match status" value="1"/>
</dbReference>
<dbReference type="OrthoDB" id="9792137at2"/>
<dbReference type="SUPFAM" id="SSF56529">
    <property type="entry name" value="FAH"/>
    <property type="match status" value="1"/>
</dbReference>
<evidence type="ECO:0000256" key="1">
    <source>
        <dbReference type="ARBA" id="ARBA00023239"/>
    </source>
</evidence>
<dbReference type="InterPro" id="IPR050772">
    <property type="entry name" value="Hydratase-Decarb/MhpD_sf"/>
</dbReference>
<sequence length="262" mass="27566">MNSSAINEAADRLRQAFESGTACAPVRELLAGDMKAAYAVQALNRDYWLKQGGRRAVGYKIALSNRAAQKAMNLTEPAYGILYADMLMGDGDEVAAGRVMQPRVEGEVAIVLDRDLDMEQPTLADVIRAVGYCLPAIEVVGGRIANLDAKPVDLVADNANGGAFVLGAPARRLDGLDLRRMAMSMTRNGSPAANGTGEAVYGSPLHALAWLAGKLVTDEMPLHAGDVIMTGTYFAMQAAAAGDQFEVMAEGLGRCAVSFAAA</sequence>
<name>A0A516GXI7_9PROT</name>
<dbReference type="Pfam" id="PF01557">
    <property type="entry name" value="FAA_hydrolase"/>
    <property type="match status" value="1"/>
</dbReference>
<dbReference type="EMBL" id="CP041636">
    <property type="protein sequence ID" value="QDO96050.1"/>
    <property type="molecule type" value="Genomic_DNA"/>
</dbReference>
<dbReference type="RefSeq" id="WP_144067031.1">
    <property type="nucleotide sequence ID" value="NZ_CP041636.1"/>
</dbReference>
<organism evidence="3 4">
    <name type="scientific">Ferrovibrio terrae</name>
    <dbReference type="NCBI Taxonomy" id="2594003"/>
    <lineage>
        <taxon>Bacteria</taxon>
        <taxon>Pseudomonadati</taxon>
        <taxon>Pseudomonadota</taxon>
        <taxon>Alphaproteobacteria</taxon>
        <taxon>Rhodospirillales</taxon>
        <taxon>Rhodospirillaceae</taxon>
        <taxon>Ferrovibrio</taxon>
    </lineage>
</organism>
<keyword evidence="1" id="KW-0456">Lyase</keyword>
<accession>A0A516GXI7</accession>
<dbReference type="Gene3D" id="3.90.850.10">
    <property type="entry name" value="Fumarylacetoacetase-like, C-terminal domain"/>
    <property type="match status" value="1"/>
</dbReference>
<dbReference type="InterPro" id="IPR036663">
    <property type="entry name" value="Fumarylacetoacetase_C_sf"/>
</dbReference>
<dbReference type="KEGG" id="fer:FNB15_01605"/>
<dbReference type="GO" id="GO:0005737">
    <property type="term" value="C:cytoplasm"/>
    <property type="evidence" value="ECO:0007669"/>
    <property type="project" value="TreeGrafter"/>
</dbReference>
<dbReference type="PANTHER" id="PTHR30143">
    <property type="entry name" value="ACID HYDRATASE"/>
    <property type="match status" value="1"/>
</dbReference>
<evidence type="ECO:0000313" key="3">
    <source>
        <dbReference type="EMBL" id="QDO96050.1"/>
    </source>
</evidence>
<evidence type="ECO:0000259" key="2">
    <source>
        <dbReference type="Pfam" id="PF01557"/>
    </source>
</evidence>
<dbReference type="Proteomes" id="UP000317496">
    <property type="component" value="Chromosome"/>
</dbReference>
<dbReference type="GO" id="GO:0008684">
    <property type="term" value="F:2-oxopent-4-enoate hydratase activity"/>
    <property type="evidence" value="ECO:0007669"/>
    <property type="project" value="TreeGrafter"/>
</dbReference>
<dbReference type="InterPro" id="IPR011234">
    <property type="entry name" value="Fumarylacetoacetase-like_C"/>
</dbReference>
<evidence type="ECO:0000313" key="4">
    <source>
        <dbReference type="Proteomes" id="UP000317496"/>
    </source>
</evidence>
<protein>
    <submittedName>
        <fullName evidence="3">2-keto-4-pentenoate hydratase</fullName>
    </submittedName>
</protein>